<reference evidence="2 3" key="1">
    <citation type="submission" date="2015-06" db="EMBL/GenBank/DDBJ databases">
        <title>Draft genome of the ant-associated black yeast Phialophora attae CBS 131958.</title>
        <authorList>
            <person name="Moreno L.F."/>
            <person name="Stielow B.J."/>
            <person name="de Hoog S."/>
            <person name="Vicente V.A."/>
            <person name="Weiss V.A."/>
            <person name="de Vries M."/>
            <person name="Cruz L.M."/>
            <person name="Souza E.M."/>
        </authorList>
    </citation>
    <scope>NUCLEOTIDE SEQUENCE [LARGE SCALE GENOMIC DNA]</scope>
    <source>
        <strain evidence="2 3">CBS 131958</strain>
    </source>
</reference>
<dbReference type="Proteomes" id="UP000038010">
    <property type="component" value="Unassembled WGS sequence"/>
</dbReference>
<evidence type="ECO:0000313" key="2">
    <source>
        <dbReference type="EMBL" id="KPI44095.1"/>
    </source>
</evidence>
<feature type="compositionally biased region" description="Polar residues" evidence="1">
    <location>
        <begin position="70"/>
        <end position="88"/>
    </location>
</feature>
<name>A0A0N1HFJ4_9EURO</name>
<feature type="region of interest" description="Disordered" evidence="1">
    <location>
        <begin position="1"/>
        <end position="108"/>
    </location>
</feature>
<dbReference type="EMBL" id="LFJN01000004">
    <property type="protein sequence ID" value="KPI44095.1"/>
    <property type="molecule type" value="Genomic_DNA"/>
</dbReference>
<dbReference type="AlphaFoldDB" id="A0A0N1HFJ4"/>
<dbReference type="STRING" id="1664694.A0A0N1HFJ4"/>
<proteinExistence type="predicted"/>
<keyword evidence="3" id="KW-1185">Reference proteome</keyword>
<protein>
    <submittedName>
        <fullName evidence="2">Uncharacterized protein</fullName>
    </submittedName>
</protein>
<accession>A0A0N1HFJ4</accession>
<gene>
    <name evidence="2" type="ORF">AB675_6587</name>
</gene>
<evidence type="ECO:0000313" key="3">
    <source>
        <dbReference type="Proteomes" id="UP000038010"/>
    </source>
</evidence>
<comment type="caution">
    <text evidence="2">The sequence shown here is derived from an EMBL/GenBank/DDBJ whole genome shotgun (WGS) entry which is preliminary data.</text>
</comment>
<organism evidence="2 3">
    <name type="scientific">Cyphellophora attinorum</name>
    <dbReference type="NCBI Taxonomy" id="1664694"/>
    <lineage>
        <taxon>Eukaryota</taxon>
        <taxon>Fungi</taxon>
        <taxon>Dikarya</taxon>
        <taxon>Ascomycota</taxon>
        <taxon>Pezizomycotina</taxon>
        <taxon>Eurotiomycetes</taxon>
        <taxon>Chaetothyriomycetidae</taxon>
        <taxon>Chaetothyriales</taxon>
        <taxon>Cyphellophoraceae</taxon>
        <taxon>Cyphellophora</taxon>
    </lineage>
</organism>
<sequence>MGPLRMPPREKTAPETSLPRHTRSWPPAGASTPFESEVDMTPPPTPPTEKDAFNFSTSASKVHSGAPQVSAASQVENETTVPVKQSSGDRPASISLPSSNNSEEHTGPATWLDRALRHLRKESLSCNDFRLHILPEPSSNAAITAPNFQIVAQAMPGYAGDTSPKQIFEAVVSKLQEPAGNVPNITITHVFTSRVDVSLKDAPVSPPATPNASDGGSDYFNHQRTFTNIARIRDYHSIENGPQRLTYNVHVAPPNSVHVSLLERYLPPTTRQEFQDFFSLDNRSYLVDRLTELQDGSWGPTGGLLLVYPTLAGARTFKTYYKDPILDPLLRRIISLRGLTTRAGEALGRMDALDVMMDFDDMQSAIERICRGLEARSTAAGRASHFTLEHAERIEVVLEKRTWIQQFIAQESSRMKQDLIDYQKSGQRMPAKDFEASPAALAREVEDGIRNSTEASGGIGIEMGVYVIRRALV</sequence>
<dbReference type="OrthoDB" id="5407894at2759"/>
<evidence type="ECO:0000256" key="1">
    <source>
        <dbReference type="SAM" id="MobiDB-lite"/>
    </source>
</evidence>
<dbReference type="GeneID" id="28738767"/>
<dbReference type="VEuPathDB" id="FungiDB:AB675_6587"/>
<dbReference type="RefSeq" id="XP_018004058.1">
    <property type="nucleotide sequence ID" value="XM_018146887.1"/>
</dbReference>